<evidence type="ECO:0000256" key="16">
    <source>
        <dbReference type="ARBA" id="ARBA00048721"/>
    </source>
</evidence>
<dbReference type="InterPro" id="IPR005248">
    <property type="entry name" value="NadD/NMNAT"/>
</dbReference>
<dbReference type="AlphaFoldDB" id="A0A4Y8WQF8"/>
<dbReference type="SMART" id="SM00072">
    <property type="entry name" value="GuKc"/>
    <property type="match status" value="1"/>
</dbReference>
<dbReference type="STRING" id="1122973.GCA_000379925_01725"/>
<evidence type="ECO:0000256" key="3">
    <source>
        <dbReference type="ARBA" id="ARBA00004496"/>
    </source>
</evidence>
<evidence type="ECO:0000256" key="5">
    <source>
        <dbReference type="ARBA" id="ARBA00005790"/>
    </source>
</evidence>
<dbReference type="Proteomes" id="UP000297225">
    <property type="component" value="Unassembled WGS sequence"/>
</dbReference>
<keyword evidence="8 17" id="KW-0662">Pyridine nucleotide biosynthesis</keyword>
<keyword evidence="14 17" id="KW-0520">NAD</keyword>
<comment type="function">
    <text evidence="2 18">Essential for recycling GMP and indirectly, cGMP.</text>
</comment>
<dbReference type="GO" id="GO:0004515">
    <property type="term" value="F:nicotinate-nucleotide adenylyltransferase activity"/>
    <property type="evidence" value="ECO:0007669"/>
    <property type="project" value="UniProtKB-UniRule"/>
</dbReference>
<dbReference type="InterPro" id="IPR008144">
    <property type="entry name" value="Guanylate_kin-like_dom"/>
</dbReference>
<dbReference type="NCBIfam" id="TIGR00482">
    <property type="entry name" value="nicotinate (nicotinamide) nucleotide adenylyltransferase"/>
    <property type="match status" value="1"/>
</dbReference>
<keyword evidence="7 18" id="KW-0963">Cytoplasm</keyword>
<evidence type="ECO:0000256" key="18">
    <source>
        <dbReference type="HAMAP-Rule" id="MF_00328"/>
    </source>
</evidence>
<comment type="function">
    <text evidence="1 17">Catalyzes the reversible adenylation of nicotinate mononucleotide (NaMN) to nicotinic acid adenine dinucleotide (NaAD).</text>
</comment>
<evidence type="ECO:0000256" key="9">
    <source>
        <dbReference type="ARBA" id="ARBA00022679"/>
    </source>
</evidence>
<dbReference type="CDD" id="cd02165">
    <property type="entry name" value="NMNAT"/>
    <property type="match status" value="1"/>
</dbReference>
<comment type="catalytic activity">
    <reaction evidence="15 18">
        <text>GMP + ATP = GDP + ADP</text>
        <dbReference type="Rhea" id="RHEA:20780"/>
        <dbReference type="ChEBI" id="CHEBI:30616"/>
        <dbReference type="ChEBI" id="CHEBI:58115"/>
        <dbReference type="ChEBI" id="CHEBI:58189"/>
        <dbReference type="ChEBI" id="CHEBI:456216"/>
        <dbReference type="EC" id="2.7.4.8"/>
    </reaction>
</comment>
<keyword evidence="11 17" id="KW-0547">Nucleotide-binding</keyword>
<dbReference type="EC" id="2.7.7.18" evidence="17"/>
<dbReference type="GO" id="GO:0005829">
    <property type="term" value="C:cytosol"/>
    <property type="evidence" value="ECO:0007669"/>
    <property type="project" value="TreeGrafter"/>
</dbReference>
<dbReference type="InterPro" id="IPR014729">
    <property type="entry name" value="Rossmann-like_a/b/a_fold"/>
</dbReference>
<protein>
    <recommendedName>
        <fullName evidence="17 18">Multifunctional fusion protein</fullName>
    </recommendedName>
    <domain>
        <recommendedName>
            <fullName evidence="17">Probable nicotinate-nucleotide adenylyltransferase</fullName>
            <ecNumber evidence="17">2.7.7.18</ecNumber>
        </recommendedName>
        <alternativeName>
            <fullName evidence="17">Deamido-NAD(+) diphosphorylase</fullName>
        </alternativeName>
        <alternativeName>
            <fullName evidence="17">Deamido-NAD(+) pyrophosphorylase</fullName>
        </alternativeName>
        <alternativeName>
            <fullName evidence="17">Nicotinate mononucleotide adenylyltransferase</fullName>
            <shortName evidence="17">NaMN adenylyltransferase</shortName>
        </alternativeName>
    </domain>
    <domain>
        <recommendedName>
            <fullName evidence="18">Guanylate kinase</fullName>
            <ecNumber evidence="18">2.7.4.8</ecNumber>
        </recommendedName>
        <alternativeName>
            <fullName evidence="18">GMP kinase</fullName>
        </alternativeName>
    </domain>
</protein>
<dbReference type="InterPro" id="IPR008145">
    <property type="entry name" value="GK/Ca_channel_bsu"/>
</dbReference>
<proteinExistence type="inferred from homology"/>
<evidence type="ECO:0000256" key="15">
    <source>
        <dbReference type="ARBA" id="ARBA00048594"/>
    </source>
</evidence>
<evidence type="ECO:0000256" key="12">
    <source>
        <dbReference type="ARBA" id="ARBA00022777"/>
    </source>
</evidence>
<evidence type="ECO:0000313" key="19">
    <source>
        <dbReference type="EMBL" id="TFH96213.1"/>
    </source>
</evidence>
<evidence type="ECO:0000256" key="17">
    <source>
        <dbReference type="HAMAP-Rule" id="MF_00244"/>
    </source>
</evidence>
<dbReference type="InterPro" id="IPR017665">
    <property type="entry name" value="Guanylate_kinase"/>
</dbReference>
<gene>
    <name evidence="17" type="primary">nadD</name>
    <name evidence="18" type="synonym">gmk</name>
    <name evidence="19" type="ORF">E4P47_02795</name>
</gene>
<name>A0A4Y8WQF8_9PORP</name>
<organism evidence="19 20">
    <name type="scientific">Porphyromonas levii</name>
    <dbReference type="NCBI Taxonomy" id="28114"/>
    <lineage>
        <taxon>Bacteria</taxon>
        <taxon>Pseudomonadati</taxon>
        <taxon>Bacteroidota</taxon>
        <taxon>Bacteroidia</taxon>
        <taxon>Bacteroidales</taxon>
        <taxon>Porphyromonadaceae</taxon>
        <taxon>Porphyromonas</taxon>
    </lineage>
</organism>
<evidence type="ECO:0000313" key="20">
    <source>
        <dbReference type="Proteomes" id="UP000297225"/>
    </source>
</evidence>
<evidence type="ECO:0000256" key="14">
    <source>
        <dbReference type="ARBA" id="ARBA00023027"/>
    </source>
</evidence>
<evidence type="ECO:0000256" key="13">
    <source>
        <dbReference type="ARBA" id="ARBA00022840"/>
    </source>
</evidence>
<dbReference type="Gene3D" id="3.40.50.620">
    <property type="entry name" value="HUPs"/>
    <property type="match status" value="1"/>
</dbReference>
<dbReference type="InterPro" id="IPR027417">
    <property type="entry name" value="P-loop_NTPase"/>
</dbReference>
<dbReference type="SUPFAM" id="SSF52540">
    <property type="entry name" value="P-loop containing nucleoside triphosphate hydrolases"/>
    <property type="match status" value="1"/>
</dbReference>
<dbReference type="HAMAP" id="MF_00244">
    <property type="entry name" value="NaMN_adenylyltr"/>
    <property type="match status" value="1"/>
</dbReference>
<evidence type="ECO:0000256" key="1">
    <source>
        <dbReference type="ARBA" id="ARBA00002324"/>
    </source>
</evidence>
<feature type="binding site" evidence="18">
    <location>
        <begin position="10"/>
        <end position="17"/>
    </location>
    <ligand>
        <name>ATP</name>
        <dbReference type="ChEBI" id="CHEBI:30616"/>
    </ligand>
</feature>
<dbReference type="EC" id="2.7.4.8" evidence="18"/>
<dbReference type="PANTHER" id="PTHR23117:SF13">
    <property type="entry name" value="GUANYLATE KINASE"/>
    <property type="match status" value="1"/>
</dbReference>
<keyword evidence="9 17" id="KW-0808">Transferase</keyword>
<evidence type="ECO:0000256" key="6">
    <source>
        <dbReference type="ARBA" id="ARBA00009014"/>
    </source>
</evidence>
<dbReference type="Pfam" id="PF00625">
    <property type="entry name" value="Guanylate_kin"/>
    <property type="match status" value="1"/>
</dbReference>
<keyword evidence="13 17" id="KW-0067">ATP-binding</keyword>
<dbReference type="GO" id="GO:0004385">
    <property type="term" value="F:GMP kinase activity"/>
    <property type="evidence" value="ECO:0007669"/>
    <property type="project" value="UniProtKB-UniRule"/>
</dbReference>
<dbReference type="FunFam" id="3.30.63.10:FF:000005">
    <property type="entry name" value="Guanylate kinase"/>
    <property type="match status" value="1"/>
</dbReference>
<reference evidence="19 20" key="1">
    <citation type="submission" date="2019-03" db="EMBL/GenBank/DDBJ databases">
        <title>Porphyromonas levii Isolated from the Uterus of Dairy Cows.</title>
        <authorList>
            <person name="Francis A.M."/>
        </authorList>
    </citation>
    <scope>NUCLEOTIDE SEQUENCE [LARGE SCALE GENOMIC DNA]</scope>
    <source>
        <strain evidence="19 20">AF5678</strain>
    </source>
</reference>
<dbReference type="InterPro" id="IPR020590">
    <property type="entry name" value="Guanylate_kinase_CS"/>
</dbReference>
<evidence type="ECO:0000256" key="8">
    <source>
        <dbReference type="ARBA" id="ARBA00022642"/>
    </source>
</evidence>
<evidence type="ECO:0000256" key="11">
    <source>
        <dbReference type="ARBA" id="ARBA00022741"/>
    </source>
</evidence>
<comment type="catalytic activity">
    <reaction evidence="16 17">
        <text>nicotinate beta-D-ribonucleotide + ATP + H(+) = deamido-NAD(+) + diphosphate</text>
        <dbReference type="Rhea" id="RHEA:22860"/>
        <dbReference type="ChEBI" id="CHEBI:15378"/>
        <dbReference type="ChEBI" id="CHEBI:30616"/>
        <dbReference type="ChEBI" id="CHEBI:33019"/>
        <dbReference type="ChEBI" id="CHEBI:57502"/>
        <dbReference type="ChEBI" id="CHEBI:58437"/>
        <dbReference type="EC" id="2.7.7.18"/>
    </reaction>
</comment>
<dbReference type="InterPro" id="IPR004821">
    <property type="entry name" value="Cyt_trans-like"/>
</dbReference>
<comment type="similarity">
    <text evidence="6 17">Belongs to the NadD family.</text>
</comment>
<dbReference type="UniPathway" id="UPA00253">
    <property type="reaction ID" value="UER00332"/>
</dbReference>
<dbReference type="Gene3D" id="3.30.63.10">
    <property type="entry name" value="Guanylate Kinase phosphate binding domain"/>
    <property type="match status" value="1"/>
</dbReference>
<dbReference type="GO" id="GO:0005524">
    <property type="term" value="F:ATP binding"/>
    <property type="evidence" value="ECO:0007669"/>
    <property type="project" value="UniProtKB-UniRule"/>
</dbReference>
<dbReference type="NCBIfam" id="TIGR03263">
    <property type="entry name" value="guanyl_kin"/>
    <property type="match status" value="1"/>
</dbReference>
<comment type="similarity">
    <text evidence="5 18">Belongs to the guanylate kinase family.</text>
</comment>
<sequence>MAGKLIIFSAPSGSGKSTIIEKLTREHGLKGHFSISATSRAPRGEEVDGIHYHFLTTDEFKSKIAKGDFLEYQEVYEGCYYGTLRSEIDKTLDAGETVLLDIDVVGALNIKKAYGDQALTLFIQPPSLEVLKQRLIGRGTDAPEKIAQRLAKAELELSYAPFFDKHIINDELGIACLEASKIIHSFLSDEKRVLLFPGSFNPMHVGHLAIANFIAEQYSDRFDEVWLLLTPNSPFKEKMEKLPAEFRAEWINHLIKGYPKLKLSLEENNLTPPYYTVHTVQHLKAKYPKIDFTLLIGADSLVDLPGWYGAEQLLEEIRIIAYPRPAYDRSLVKPQLLEQIELLDDVPTFEISSTQLRNLLREGKALPYLLGTKLDEPLYRRLHELLLRNQ</sequence>
<keyword evidence="10 17" id="KW-0548">Nucleotidyltransferase</keyword>
<comment type="caution">
    <text evidence="19">The sequence shown here is derived from an EMBL/GenBank/DDBJ whole genome shotgun (WGS) entry which is preliminary data.</text>
</comment>
<dbReference type="GO" id="GO:0009435">
    <property type="term" value="P:NAD+ biosynthetic process"/>
    <property type="evidence" value="ECO:0007669"/>
    <property type="project" value="UniProtKB-UniRule"/>
</dbReference>
<dbReference type="Gene3D" id="3.40.50.300">
    <property type="entry name" value="P-loop containing nucleotide triphosphate hydrolases"/>
    <property type="match status" value="1"/>
</dbReference>
<evidence type="ECO:0000256" key="4">
    <source>
        <dbReference type="ARBA" id="ARBA00005019"/>
    </source>
</evidence>
<keyword evidence="20" id="KW-1185">Reference proteome</keyword>
<keyword evidence="12 18" id="KW-0418">Kinase</keyword>
<dbReference type="HAMAP" id="MF_00328">
    <property type="entry name" value="Guanylate_kinase"/>
    <property type="match status" value="1"/>
</dbReference>
<dbReference type="Pfam" id="PF01467">
    <property type="entry name" value="CTP_transf_like"/>
    <property type="match status" value="1"/>
</dbReference>
<comment type="subcellular location">
    <subcellularLocation>
        <location evidence="3 18">Cytoplasm</location>
    </subcellularLocation>
</comment>
<evidence type="ECO:0000256" key="7">
    <source>
        <dbReference type="ARBA" id="ARBA00022490"/>
    </source>
</evidence>
<dbReference type="OrthoDB" id="9808150at2"/>
<dbReference type="CDD" id="cd00071">
    <property type="entry name" value="GMPK"/>
    <property type="match status" value="1"/>
</dbReference>
<dbReference type="SUPFAM" id="SSF52374">
    <property type="entry name" value="Nucleotidylyl transferase"/>
    <property type="match status" value="1"/>
</dbReference>
<accession>A0A4Y8WQF8</accession>
<dbReference type="PROSITE" id="PS00856">
    <property type="entry name" value="GUANYLATE_KINASE_1"/>
    <property type="match status" value="1"/>
</dbReference>
<dbReference type="PANTHER" id="PTHR23117">
    <property type="entry name" value="GUANYLATE KINASE-RELATED"/>
    <property type="match status" value="1"/>
</dbReference>
<dbReference type="EMBL" id="SPNC01000026">
    <property type="protein sequence ID" value="TFH96213.1"/>
    <property type="molecule type" value="Genomic_DNA"/>
</dbReference>
<evidence type="ECO:0000256" key="2">
    <source>
        <dbReference type="ARBA" id="ARBA00003531"/>
    </source>
</evidence>
<dbReference type="PROSITE" id="PS50052">
    <property type="entry name" value="GUANYLATE_KINASE_2"/>
    <property type="match status" value="1"/>
</dbReference>
<evidence type="ECO:0000256" key="10">
    <source>
        <dbReference type="ARBA" id="ARBA00022695"/>
    </source>
</evidence>
<comment type="pathway">
    <text evidence="4 17">Cofactor biosynthesis; NAD(+) biosynthesis; deamido-NAD(+) from nicotinate D-ribonucleotide: step 1/1.</text>
</comment>